<evidence type="ECO:0000256" key="4">
    <source>
        <dbReference type="ARBA" id="ARBA00023125"/>
    </source>
</evidence>
<comment type="similarity">
    <text evidence="1">Belongs to the ParB family.</text>
</comment>
<protein>
    <recommendedName>
        <fullName evidence="2">Probable chromosome-partitioning protein ParB</fullName>
    </recommendedName>
</protein>
<dbReference type="Pfam" id="PF17762">
    <property type="entry name" value="HTH_ParB"/>
    <property type="match status" value="1"/>
</dbReference>
<dbReference type="RefSeq" id="WP_345197122.1">
    <property type="nucleotide sequence ID" value="NZ_BAABFL010000424.1"/>
</dbReference>
<comment type="function">
    <text evidence="5">Involved in chromosome partition. Localize to both poles of the predivisional cell following completion of DNA replication. Binds to the DNA origin of replication.</text>
</comment>
<dbReference type="CDD" id="cd16393">
    <property type="entry name" value="SPO0J_N"/>
    <property type="match status" value="1"/>
</dbReference>
<dbReference type="InterPro" id="IPR003115">
    <property type="entry name" value="ParB_N"/>
</dbReference>
<dbReference type="SUPFAM" id="SSF110849">
    <property type="entry name" value="ParB/Sulfiredoxin"/>
    <property type="match status" value="1"/>
</dbReference>
<dbReference type="Pfam" id="PF02195">
    <property type="entry name" value="ParB_N"/>
    <property type="match status" value="1"/>
</dbReference>
<dbReference type="InterPro" id="IPR004437">
    <property type="entry name" value="ParB/RepB/Spo0J"/>
</dbReference>
<keyword evidence="4" id="KW-0238">DNA-binding</keyword>
<dbReference type="InterPro" id="IPR057240">
    <property type="entry name" value="ParB_dimer_C"/>
</dbReference>
<reference evidence="8" key="1">
    <citation type="journal article" date="2019" name="Int. J. Syst. Evol. Microbiol.">
        <title>The Global Catalogue of Microorganisms (GCM) 10K type strain sequencing project: providing services to taxonomists for standard genome sequencing and annotation.</title>
        <authorList>
            <consortium name="The Broad Institute Genomics Platform"/>
            <consortium name="The Broad Institute Genome Sequencing Center for Infectious Disease"/>
            <person name="Wu L."/>
            <person name="Ma J."/>
        </authorList>
    </citation>
    <scope>NUCLEOTIDE SEQUENCE [LARGE SCALE GENOMIC DNA]</scope>
    <source>
        <strain evidence="8">JCM 17805</strain>
    </source>
</reference>
<keyword evidence="8" id="KW-1185">Reference proteome</keyword>
<proteinExistence type="inferred from homology"/>
<evidence type="ECO:0000259" key="6">
    <source>
        <dbReference type="SMART" id="SM00470"/>
    </source>
</evidence>
<dbReference type="Proteomes" id="UP001500604">
    <property type="component" value="Unassembled WGS sequence"/>
</dbReference>
<evidence type="ECO:0000256" key="1">
    <source>
        <dbReference type="ARBA" id="ARBA00006295"/>
    </source>
</evidence>
<keyword evidence="3" id="KW-0159">Chromosome partition</keyword>
<evidence type="ECO:0000256" key="2">
    <source>
        <dbReference type="ARBA" id="ARBA00022372"/>
    </source>
</evidence>
<dbReference type="PANTHER" id="PTHR33375:SF1">
    <property type="entry name" value="CHROMOSOME-PARTITIONING PROTEIN PARB-RELATED"/>
    <property type="match status" value="1"/>
</dbReference>
<dbReference type="Pfam" id="PF23552">
    <property type="entry name" value="ParB_C"/>
    <property type="match status" value="1"/>
</dbReference>
<comment type="caution">
    <text evidence="7">The sequence shown here is derived from an EMBL/GenBank/DDBJ whole genome shotgun (WGS) entry which is preliminary data.</text>
</comment>
<sequence>MAMKKRGLGKGLGALLQSAQVAAEIRELQQPETPEKPISAEVKAVRDKMLREIPVEFIQRGKYQPRRDMSPEALEELSNSIKAQGVMQPIVVRPLDENRYEIIAGERRWRATQLAGLDRIPAVIREVSDESAIAMALIENIQREDLNPIEEALALVRLKDEFELTQQEVADAVGKSRVTVTNLLRLMTLQADVMKMLEYGDIEMGHAKALLGLSGNDQLEAARTVVAKSLSVRQTEALVRRLQQQKESPAFEIKRVDPNIKTLEEDLSQRIGARVAIQHSAKGKGKLVISYNSLDELDGVLEHIK</sequence>
<dbReference type="Gene3D" id="3.90.1530.30">
    <property type="match status" value="1"/>
</dbReference>
<dbReference type="InterPro" id="IPR050336">
    <property type="entry name" value="Chromosome_partition/occlusion"/>
</dbReference>
<gene>
    <name evidence="7" type="ORF">GCM10023116_31470</name>
</gene>
<dbReference type="Gene3D" id="1.10.10.2830">
    <property type="match status" value="1"/>
</dbReference>
<name>A0ABP8V633_9GAMM</name>
<feature type="domain" description="ParB-like N-terminal" evidence="6">
    <location>
        <begin position="51"/>
        <end position="141"/>
    </location>
</feature>
<evidence type="ECO:0000256" key="3">
    <source>
        <dbReference type="ARBA" id="ARBA00022829"/>
    </source>
</evidence>
<dbReference type="PANTHER" id="PTHR33375">
    <property type="entry name" value="CHROMOSOME-PARTITIONING PROTEIN PARB-RELATED"/>
    <property type="match status" value="1"/>
</dbReference>
<evidence type="ECO:0000256" key="5">
    <source>
        <dbReference type="ARBA" id="ARBA00025472"/>
    </source>
</evidence>
<organism evidence="7 8">
    <name type="scientific">Kistimonas scapharcae</name>
    <dbReference type="NCBI Taxonomy" id="1036133"/>
    <lineage>
        <taxon>Bacteria</taxon>
        <taxon>Pseudomonadati</taxon>
        <taxon>Pseudomonadota</taxon>
        <taxon>Gammaproteobacteria</taxon>
        <taxon>Oceanospirillales</taxon>
        <taxon>Endozoicomonadaceae</taxon>
        <taxon>Kistimonas</taxon>
    </lineage>
</organism>
<dbReference type="NCBIfam" id="TIGR00180">
    <property type="entry name" value="parB_part"/>
    <property type="match status" value="1"/>
</dbReference>
<dbReference type="InterPro" id="IPR036086">
    <property type="entry name" value="ParB/Sulfiredoxin_sf"/>
</dbReference>
<evidence type="ECO:0000313" key="8">
    <source>
        <dbReference type="Proteomes" id="UP001500604"/>
    </source>
</evidence>
<dbReference type="SMART" id="SM00470">
    <property type="entry name" value="ParB"/>
    <property type="match status" value="1"/>
</dbReference>
<dbReference type="InterPro" id="IPR041468">
    <property type="entry name" value="HTH_ParB/Spo0J"/>
</dbReference>
<accession>A0ABP8V633</accession>
<dbReference type="EMBL" id="BAABFL010000424">
    <property type="protein sequence ID" value="GAA4650864.1"/>
    <property type="molecule type" value="Genomic_DNA"/>
</dbReference>
<evidence type="ECO:0000313" key="7">
    <source>
        <dbReference type="EMBL" id="GAA4650864.1"/>
    </source>
</evidence>